<dbReference type="AlphaFoldDB" id="A0A9D3NLD9"/>
<protein>
    <submittedName>
        <fullName evidence="1">Uncharacterized protein</fullName>
    </submittedName>
</protein>
<name>A0A9D3NLD9_9TELE</name>
<dbReference type="Proteomes" id="UP000824219">
    <property type="component" value="Linkage Group LG13"/>
</dbReference>
<evidence type="ECO:0000313" key="2">
    <source>
        <dbReference type="Proteomes" id="UP000824219"/>
    </source>
</evidence>
<gene>
    <name evidence="1" type="ORF">KOW79_011022</name>
</gene>
<sequence length="89" mass="10260">MGTWADALEEEYIILMEIQLNFKGEKKLGGRHVPSSVSLKLQIYQKLKDHEMAENSTVKWAEQRDGEVFHKKKDNNIGAGNENQQRCDL</sequence>
<dbReference type="EMBL" id="JAHKSW010000013">
    <property type="protein sequence ID" value="KAG7324706.1"/>
    <property type="molecule type" value="Genomic_DNA"/>
</dbReference>
<organism evidence="1 2">
    <name type="scientific">Hemibagrus wyckioides</name>
    <dbReference type="NCBI Taxonomy" id="337641"/>
    <lineage>
        <taxon>Eukaryota</taxon>
        <taxon>Metazoa</taxon>
        <taxon>Chordata</taxon>
        <taxon>Craniata</taxon>
        <taxon>Vertebrata</taxon>
        <taxon>Euteleostomi</taxon>
        <taxon>Actinopterygii</taxon>
        <taxon>Neopterygii</taxon>
        <taxon>Teleostei</taxon>
        <taxon>Ostariophysi</taxon>
        <taxon>Siluriformes</taxon>
        <taxon>Bagridae</taxon>
        <taxon>Hemibagrus</taxon>
    </lineage>
</organism>
<comment type="caution">
    <text evidence="1">The sequence shown here is derived from an EMBL/GenBank/DDBJ whole genome shotgun (WGS) entry which is preliminary data.</text>
</comment>
<dbReference type="OrthoDB" id="6369810at2759"/>
<accession>A0A9D3NLD9</accession>
<reference evidence="1 2" key="1">
    <citation type="submission" date="2021-06" db="EMBL/GenBank/DDBJ databases">
        <title>Chromosome-level genome assembly of the red-tail catfish (Hemibagrus wyckioides).</title>
        <authorList>
            <person name="Shao F."/>
        </authorList>
    </citation>
    <scope>NUCLEOTIDE SEQUENCE [LARGE SCALE GENOMIC DNA]</scope>
    <source>
        <strain evidence="1">EC202008001</strain>
        <tissue evidence="1">Blood</tissue>
    </source>
</reference>
<keyword evidence="2" id="KW-1185">Reference proteome</keyword>
<proteinExistence type="predicted"/>
<evidence type="ECO:0000313" key="1">
    <source>
        <dbReference type="EMBL" id="KAG7324706.1"/>
    </source>
</evidence>